<organism evidence="2 3">
    <name type="scientific">Paraburkholderia caballeronis</name>
    <dbReference type="NCBI Taxonomy" id="416943"/>
    <lineage>
        <taxon>Bacteria</taxon>
        <taxon>Pseudomonadati</taxon>
        <taxon>Pseudomonadota</taxon>
        <taxon>Betaproteobacteria</taxon>
        <taxon>Burkholderiales</taxon>
        <taxon>Burkholderiaceae</taxon>
        <taxon>Paraburkholderia</taxon>
    </lineage>
</organism>
<dbReference type="RefSeq" id="WP_090542599.1">
    <property type="nucleotide sequence ID" value="NZ_FNSR01000001.1"/>
</dbReference>
<feature type="domain" description="CdiI immunity protein" evidence="1">
    <location>
        <begin position="7"/>
        <end position="93"/>
    </location>
</feature>
<evidence type="ECO:0000313" key="3">
    <source>
        <dbReference type="Proteomes" id="UP000199120"/>
    </source>
</evidence>
<dbReference type="Proteomes" id="UP000199120">
    <property type="component" value="Unassembled WGS sequence"/>
</dbReference>
<keyword evidence="3" id="KW-1185">Reference proteome</keyword>
<evidence type="ECO:0000313" key="2">
    <source>
        <dbReference type="EMBL" id="SEL37904.1"/>
    </source>
</evidence>
<reference evidence="3" key="1">
    <citation type="submission" date="2016-10" db="EMBL/GenBank/DDBJ databases">
        <authorList>
            <person name="Varghese N."/>
            <person name="Submissions S."/>
        </authorList>
    </citation>
    <scope>NUCLEOTIDE SEQUENCE [LARGE SCALE GENOMIC DNA]</scope>
    <source>
        <strain evidence="3">LMG 26416</strain>
    </source>
</reference>
<dbReference type="OrthoDB" id="8852337at2"/>
<name>A0A1H7PR82_9BURK</name>
<dbReference type="AlphaFoldDB" id="A0A1H7PR82"/>
<dbReference type="STRING" id="416943.SAMN05445871_0900"/>
<evidence type="ECO:0000259" key="1">
    <source>
        <dbReference type="Pfam" id="PF18593"/>
    </source>
</evidence>
<accession>A0A1H7PR82</accession>
<proteinExistence type="predicted"/>
<dbReference type="Pfam" id="PF18593">
    <property type="entry name" value="CdiI_2"/>
    <property type="match status" value="1"/>
</dbReference>
<protein>
    <recommendedName>
        <fullName evidence="1">CdiI immunity protein domain-containing protein</fullName>
    </recommendedName>
</protein>
<dbReference type="EMBL" id="FOAJ01000007">
    <property type="protein sequence ID" value="SEL37904.1"/>
    <property type="molecule type" value="Genomic_DNA"/>
</dbReference>
<dbReference type="InterPro" id="IPR041129">
    <property type="entry name" value="CdiI_2"/>
</dbReference>
<sequence>MIDQQSYPQFHTLFGAYLNQDSDYWGDTLEEVVSCFKRDSSHGEIEDTLSEISKFKKEAGKNLDEVFYALYGHDFNPKLWGYTTASFLEELKGLLAG</sequence>
<gene>
    <name evidence="2" type="ORF">SAMN05192542_107102</name>
</gene>